<dbReference type="PANTHER" id="PTHR13251:SF3">
    <property type="entry name" value="TRAFFICKING PROTEIN PARTICLE COMPLEX SUBUNIT 10"/>
    <property type="match status" value="1"/>
</dbReference>
<comment type="caution">
    <text evidence="2">The sequence shown here is derived from an EMBL/GenBank/DDBJ whole genome shotgun (WGS) entry which is preliminary data.</text>
</comment>
<evidence type="ECO:0000313" key="3">
    <source>
        <dbReference type="Proteomes" id="UP001154282"/>
    </source>
</evidence>
<sequence>FRFTDENGAEKSESIVNIRYGISGDRTSGAHPPVAMEYSGSDASRKDLTFRSVLVLQRPGEVLYEVNANPENWMIAGRKRGYIPLSKKQGSRIVISVLCVPLVAGYVRPPQLGLPNVDESDISCNPPGPHLVCIMPPALSSSFCVPV</sequence>
<dbReference type="PANTHER" id="PTHR13251">
    <property type="entry name" value="EPILEPSY HOLOPROSENCEPHALY CANDIDATE 1/TMEM1"/>
    <property type="match status" value="1"/>
</dbReference>
<evidence type="ECO:0000313" key="2">
    <source>
        <dbReference type="EMBL" id="CAI0552411.1"/>
    </source>
</evidence>
<dbReference type="InterPro" id="IPR022233">
    <property type="entry name" value="TRAPPC10/Trs130_C"/>
</dbReference>
<dbReference type="Pfam" id="PF12584">
    <property type="entry name" value="TRAPPC10"/>
    <property type="match status" value="1"/>
</dbReference>
<dbReference type="InterPro" id="IPR045126">
    <property type="entry name" value="TRAPPC10/Trs130"/>
</dbReference>
<evidence type="ECO:0000259" key="1">
    <source>
        <dbReference type="Pfam" id="PF12584"/>
    </source>
</evidence>
<dbReference type="AlphaFoldDB" id="A0AAV0R5E6"/>
<accession>A0AAV0R5E6</accession>
<dbReference type="GO" id="GO:0006891">
    <property type="term" value="P:intra-Golgi vesicle-mediated transport"/>
    <property type="evidence" value="ECO:0007669"/>
    <property type="project" value="TreeGrafter"/>
</dbReference>
<protein>
    <recommendedName>
        <fullName evidence="1">TRAPPC10/Trs130 C-terminal domain-containing protein</fullName>
    </recommendedName>
</protein>
<organism evidence="2 3">
    <name type="scientific">Linum tenue</name>
    <dbReference type="NCBI Taxonomy" id="586396"/>
    <lineage>
        <taxon>Eukaryota</taxon>
        <taxon>Viridiplantae</taxon>
        <taxon>Streptophyta</taxon>
        <taxon>Embryophyta</taxon>
        <taxon>Tracheophyta</taxon>
        <taxon>Spermatophyta</taxon>
        <taxon>Magnoliopsida</taxon>
        <taxon>eudicotyledons</taxon>
        <taxon>Gunneridae</taxon>
        <taxon>Pentapetalae</taxon>
        <taxon>rosids</taxon>
        <taxon>fabids</taxon>
        <taxon>Malpighiales</taxon>
        <taxon>Linaceae</taxon>
        <taxon>Linum</taxon>
    </lineage>
</organism>
<proteinExistence type="predicted"/>
<keyword evidence="3" id="KW-1185">Reference proteome</keyword>
<dbReference type="GO" id="GO:0005829">
    <property type="term" value="C:cytosol"/>
    <property type="evidence" value="ECO:0007669"/>
    <property type="project" value="GOC"/>
</dbReference>
<dbReference type="EMBL" id="CAMGYJ010000010">
    <property type="protein sequence ID" value="CAI0552411.1"/>
    <property type="molecule type" value="Genomic_DNA"/>
</dbReference>
<reference evidence="2" key="1">
    <citation type="submission" date="2022-08" db="EMBL/GenBank/DDBJ databases">
        <authorList>
            <person name="Gutierrez-Valencia J."/>
        </authorList>
    </citation>
    <scope>NUCLEOTIDE SEQUENCE</scope>
</reference>
<feature type="domain" description="TRAPPC10/Trs130 C-terminal" evidence="1">
    <location>
        <begin position="57"/>
        <end position="112"/>
    </location>
</feature>
<dbReference type="Proteomes" id="UP001154282">
    <property type="component" value="Unassembled WGS sequence"/>
</dbReference>
<name>A0AAV0R5E6_9ROSI</name>
<feature type="non-terminal residue" evidence="2">
    <location>
        <position position="1"/>
    </location>
</feature>
<dbReference type="GO" id="GO:1990071">
    <property type="term" value="C:TRAPPII protein complex"/>
    <property type="evidence" value="ECO:0007669"/>
    <property type="project" value="InterPro"/>
</dbReference>
<dbReference type="GO" id="GO:0034498">
    <property type="term" value="P:early endosome to Golgi transport"/>
    <property type="evidence" value="ECO:0007669"/>
    <property type="project" value="TreeGrafter"/>
</dbReference>
<gene>
    <name evidence="2" type="ORF">LITE_LOCUS46413</name>
</gene>